<feature type="transmembrane region" description="Helical" evidence="6">
    <location>
        <begin position="82"/>
        <end position="102"/>
    </location>
</feature>
<dbReference type="FunFam" id="1.20.1250.20:FF:000779">
    <property type="entry name" value="Phthalate transporter, putative"/>
    <property type="match status" value="1"/>
</dbReference>
<feature type="transmembrane region" description="Helical" evidence="6">
    <location>
        <begin position="401"/>
        <end position="423"/>
    </location>
</feature>
<feature type="transmembrane region" description="Helical" evidence="6">
    <location>
        <begin position="245"/>
        <end position="269"/>
    </location>
</feature>
<organism evidence="7 8">
    <name type="scientific">Trichophyton interdigitale</name>
    <dbReference type="NCBI Taxonomy" id="101480"/>
    <lineage>
        <taxon>Eukaryota</taxon>
        <taxon>Fungi</taxon>
        <taxon>Dikarya</taxon>
        <taxon>Ascomycota</taxon>
        <taxon>Pezizomycotina</taxon>
        <taxon>Eurotiomycetes</taxon>
        <taxon>Eurotiomycetidae</taxon>
        <taxon>Onygenales</taxon>
        <taxon>Arthrodermataceae</taxon>
        <taxon>Trichophyton</taxon>
    </lineage>
</organism>
<dbReference type="Proteomes" id="UP000749309">
    <property type="component" value="Unassembled WGS sequence"/>
</dbReference>
<dbReference type="EMBL" id="JAAQVJ010000091">
    <property type="protein sequence ID" value="KAF3895458.1"/>
    <property type="molecule type" value="Genomic_DNA"/>
</dbReference>
<gene>
    <name evidence="7" type="ORF">GY632_3281</name>
</gene>
<evidence type="ECO:0000256" key="5">
    <source>
        <dbReference type="ARBA" id="ARBA00023136"/>
    </source>
</evidence>
<evidence type="ECO:0000313" key="8">
    <source>
        <dbReference type="Proteomes" id="UP000749309"/>
    </source>
</evidence>
<feature type="transmembrane region" description="Helical" evidence="6">
    <location>
        <begin position="307"/>
        <end position="328"/>
    </location>
</feature>
<evidence type="ECO:0000256" key="4">
    <source>
        <dbReference type="ARBA" id="ARBA00022989"/>
    </source>
</evidence>
<name>A0A9P5CX15_9EURO</name>
<feature type="transmembrane region" description="Helical" evidence="6">
    <location>
        <begin position="368"/>
        <end position="389"/>
    </location>
</feature>
<dbReference type="Gene3D" id="1.20.1250.20">
    <property type="entry name" value="MFS general substrate transporter like domains"/>
    <property type="match status" value="2"/>
</dbReference>
<keyword evidence="3 6" id="KW-0812">Transmembrane</keyword>
<feature type="transmembrane region" description="Helical" evidence="6">
    <location>
        <begin position="281"/>
        <end position="301"/>
    </location>
</feature>
<dbReference type="PANTHER" id="PTHR43791">
    <property type="entry name" value="PERMEASE-RELATED"/>
    <property type="match status" value="1"/>
</dbReference>
<accession>A0A9P5CX15</accession>
<feature type="transmembrane region" description="Helical" evidence="6">
    <location>
        <begin position="45"/>
        <end position="62"/>
    </location>
</feature>
<keyword evidence="5 6" id="KW-0472">Membrane</keyword>
<feature type="transmembrane region" description="Helical" evidence="6">
    <location>
        <begin position="114"/>
        <end position="135"/>
    </location>
</feature>
<feature type="transmembrane region" description="Helical" evidence="6">
    <location>
        <begin position="147"/>
        <end position="169"/>
    </location>
</feature>
<comment type="subcellular location">
    <subcellularLocation>
        <location evidence="1">Membrane</location>
        <topology evidence="1">Multi-pass membrane protein</topology>
    </subcellularLocation>
</comment>
<keyword evidence="4 6" id="KW-1133">Transmembrane helix</keyword>
<evidence type="ECO:0000256" key="1">
    <source>
        <dbReference type="ARBA" id="ARBA00004141"/>
    </source>
</evidence>
<dbReference type="GO" id="GO:0016020">
    <property type="term" value="C:membrane"/>
    <property type="evidence" value="ECO:0007669"/>
    <property type="project" value="UniProtKB-SubCell"/>
</dbReference>
<keyword evidence="2" id="KW-0813">Transport</keyword>
<dbReference type="InterPro" id="IPR036259">
    <property type="entry name" value="MFS_trans_sf"/>
</dbReference>
<dbReference type="SUPFAM" id="SSF103473">
    <property type="entry name" value="MFS general substrate transporter"/>
    <property type="match status" value="1"/>
</dbReference>
<dbReference type="PANTHER" id="PTHR43791:SF47">
    <property type="entry name" value="MAJOR FACILITATOR SUPERFAMILY (MFS) PROFILE DOMAIN-CONTAINING PROTEIN-RELATED"/>
    <property type="match status" value="1"/>
</dbReference>
<protein>
    <submittedName>
        <fullName evidence="7">Phthalate transporter</fullName>
    </submittedName>
</protein>
<proteinExistence type="predicted"/>
<feature type="transmembrane region" description="Helical" evidence="6">
    <location>
        <begin position="217"/>
        <end position="233"/>
    </location>
</feature>
<comment type="caution">
    <text evidence="7">The sequence shown here is derived from an EMBL/GenBank/DDBJ whole genome shotgun (WGS) entry which is preliminary data.</text>
</comment>
<evidence type="ECO:0000256" key="3">
    <source>
        <dbReference type="ARBA" id="ARBA00022692"/>
    </source>
</evidence>
<dbReference type="Pfam" id="PF07690">
    <property type="entry name" value="MFS_1"/>
    <property type="match status" value="1"/>
</dbReference>
<dbReference type="AlphaFoldDB" id="A0A9P5CX15"/>
<evidence type="ECO:0000313" key="7">
    <source>
        <dbReference type="EMBL" id="KAF3895458.1"/>
    </source>
</evidence>
<dbReference type="GO" id="GO:0022857">
    <property type="term" value="F:transmembrane transporter activity"/>
    <property type="evidence" value="ECO:0007669"/>
    <property type="project" value="InterPro"/>
</dbReference>
<reference evidence="7" key="1">
    <citation type="submission" date="2020-03" db="EMBL/GenBank/DDBJ databases">
        <title>Whole Genome Sequence of Trichophyton interdigitale from India.</title>
        <authorList>
            <person name="Kumar P."/>
        </authorList>
    </citation>
    <scope>NUCLEOTIDE SEQUENCE</scope>
    <source>
        <strain evidence="7">UCMS-IGIB-CI14</strain>
    </source>
</reference>
<evidence type="ECO:0000256" key="2">
    <source>
        <dbReference type="ARBA" id="ARBA00022448"/>
    </source>
</evidence>
<evidence type="ECO:0000256" key="6">
    <source>
        <dbReference type="SAM" id="Phobius"/>
    </source>
</evidence>
<dbReference type="InterPro" id="IPR011701">
    <property type="entry name" value="MFS"/>
</dbReference>
<sequence length="446" mass="49218">MRTDEEMASKGVADHVDDLKHVTTADVDEDEEFSRQEQRKIIHRIDARLVVICGVGYLISLMDRTNTSGFGFVKDWKQMAGLRALLGFLEAGFFPGTVYLLSTWYCRHEVQKRYSVFYIIGVVAGSLTSILAFGLSHMEGLQGIRGWRWIFIIEGVISILVAFLSYIFLIDFPDRASGAWGFLNEKELAFVVRRVNRDRGDVHVEPFTLGRFLRPALDLKIWGFAMIFLYVLPNAHHPSFSTSPFLTFFTSSCSTTVTYAIAYFLPIILADGLGFGVGESLCLIAPPYAFAAIVMYTSAYVADKYRIRAPVIAVNALITLIGLPMVGFGKGNALRYTGVFLATAGANSNIPSAMAYQANNIRGQWTRALASATLVGFGGIGGIAGSLVFRSQDAPAYIPGIWAAITSQVVLLLIAAAMSWHFWRSNKKADRGELVIEGSESFRYTI</sequence>